<dbReference type="InterPro" id="IPR014756">
    <property type="entry name" value="Ig_E-set"/>
</dbReference>
<feature type="domain" description="Arrestin C-terminal-like" evidence="2">
    <location>
        <begin position="115"/>
        <end position="254"/>
    </location>
</feature>
<protein>
    <recommendedName>
        <fullName evidence="2">Arrestin C-terminal-like domain-containing protein</fullName>
    </recommendedName>
</protein>
<dbReference type="PANTHER" id="PTHR11188">
    <property type="entry name" value="ARRESTIN DOMAIN CONTAINING PROTEIN"/>
    <property type="match status" value="1"/>
</dbReference>
<dbReference type="GO" id="GO:0005829">
    <property type="term" value="C:cytosol"/>
    <property type="evidence" value="ECO:0007669"/>
    <property type="project" value="TreeGrafter"/>
</dbReference>
<dbReference type="GO" id="GO:0030674">
    <property type="term" value="F:protein-macromolecule adaptor activity"/>
    <property type="evidence" value="ECO:0007669"/>
    <property type="project" value="TreeGrafter"/>
</dbReference>
<dbReference type="EMBL" id="JAANIT010000570">
    <property type="protein sequence ID" value="KAG1546376.1"/>
    <property type="molecule type" value="Genomic_DNA"/>
</dbReference>
<dbReference type="GO" id="GO:0005886">
    <property type="term" value="C:plasma membrane"/>
    <property type="evidence" value="ECO:0007669"/>
    <property type="project" value="TreeGrafter"/>
</dbReference>
<feature type="region of interest" description="Disordered" evidence="1">
    <location>
        <begin position="318"/>
        <end position="342"/>
    </location>
</feature>
<dbReference type="InterPro" id="IPR050357">
    <property type="entry name" value="Arrestin_domain-protein"/>
</dbReference>
<accession>A0A9P6YEK1</accession>
<dbReference type="SUPFAM" id="SSF81296">
    <property type="entry name" value="E set domains"/>
    <property type="match status" value="1"/>
</dbReference>
<reference evidence="3" key="1">
    <citation type="journal article" date="2020" name="Microb. Genom.">
        <title>Genetic diversity of clinical and environmental Mucorales isolates obtained from an investigation of mucormycosis cases among solid organ transplant recipients.</title>
        <authorList>
            <person name="Nguyen M.H."/>
            <person name="Kaul D."/>
            <person name="Muto C."/>
            <person name="Cheng S.J."/>
            <person name="Richter R.A."/>
            <person name="Bruno V.M."/>
            <person name="Liu G."/>
            <person name="Beyhan S."/>
            <person name="Sundermann A.J."/>
            <person name="Mounaud S."/>
            <person name="Pasculle A.W."/>
            <person name="Nierman W.C."/>
            <person name="Driscoll E."/>
            <person name="Cumbie R."/>
            <person name="Clancy C.J."/>
            <person name="Dupont C.L."/>
        </authorList>
    </citation>
    <scope>NUCLEOTIDE SEQUENCE</scope>
    <source>
        <strain evidence="3">GL16</strain>
    </source>
</reference>
<dbReference type="Pfam" id="PF00339">
    <property type="entry name" value="Arrestin_N"/>
    <property type="match status" value="1"/>
</dbReference>
<dbReference type="Pfam" id="PF02752">
    <property type="entry name" value="Arrestin_C"/>
    <property type="match status" value="1"/>
</dbReference>
<dbReference type="Gene3D" id="2.60.40.640">
    <property type="match status" value="2"/>
</dbReference>
<proteinExistence type="predicted"/>
<organism evidence="3 4">
    <name type="scientific">Rhizopus oryzae</name>
    <name type="common">Mucormycosis agent</name>
    <name type="synonym">Rhizopus arrhizus var. delemar</name>
    <dbReference type="NCBI Taxonomy" id="64495"/>
    <lineage>
        <taxon>Eukaryota</taxon>
        <taxon>Fungi</taxon>
        <taxon>Fungi incertae sedis</taxon>
        <taxon>Mucoromycota</taxon>
        <taxon>Mucoromycotina</taxon>
        <taxon>Mucoromycetes</taxon>
        <taxon>Mucorales</taxon>
        <taxon>Mucorineae</taxon>
        <taxon>Rhizopodaceae</taxon>
        <taxon>Rhizopus</taxon>
    </lineage>
</organism>
<sequence length="399" mass="45447">MSTYHLLLGIGHQQDDYRQERTLVKRHWEFVGNEQRKSQLLNAGRYSWSFELMLPGDLPPSLECDLGSISYVLKATVARSAFIQNTVKKAKIKILRSVLPSEFELAQSFYISNTWAERMVYDISIPSKTYAFNDKIPITFKILPIDSELRVYALMASIKEYCTYTAHDNTKTETRIVRLIRHDKPFPEPISSAAPTWEMTLNLEVPSRSPLVYADAESDMIRIKHQIKFAICFANAEGQTSELRCSASIMIVESFAPAQELTSLPAYNEMWRSIPYDPLVEERLRVSILNETACSRLLSVTRSDTIPEHSVAPELHTHPVAIPESNHTSRQHSRRPSIEDQNLDYINPLETEQLPWWDGIDLGKVPSYSSVATHLFPSSLPPNYDSVTDHADNNASMSR</sequence>
<dbReference type="GO" id="GO:0070086">
    <property type="term" value="P:ubiquitin-dependent endocytosis"/>
    <property type="evidence" value="ECO:0007669"/>
    <property type="project" value="TreeGrafter"/>
</dbReference>
<evidence type="ECO:0000313" key="3">
    <source>
        <dbReference type="EMBL" id="KAG1546376.1"/>
    </source>
</evidence>
<dbReference type="SMART" id="SM01017">
    <property type="entry name" value="Arrestin_C"/>
    <property type="match status" value="1"/>
</dbReference>
<dbReference type="InterPro" id="IPR011021">
    <property type="entry name" value="Arrestin-like_N"/>
</dbReference>
<evidence type="ECO:0000313" key="4">
    <source>
        <dbReference type="Proteomes" id="UP000717996"/>
    </source>
</evidence>
<dbReference type="GO" id="GO:0031625">
    <property type="term" value="F:ubiquitin protein ligase binding"/>
    <property type="evidence" value="ECO:0007669"/>
    <property type="project" value="TreeGrafter"/>
</dbReference>
<gene>
    <name evidence="3" type="ORF">G6F51_004912</name>
</gene>
<dbReference type="InterPro" id="IPR014752">
    <property type="entry name" value="Arrestin-like_C"/>
</dbReference>
<comment type="caution">
    <text evidence="3">The sequence shown here is derived from an EMBL/GenBank/DDBJ whole genome shotgun (WGS) entry which is preliminary data.</text>
</comment>
<evidence type="ECO:0000259" key="2">
    <source>
        <dbReference type="SMART" id="SM01017"/>
    </source>
</evidence>
<evidence type="ECO:0000256" key="1">
    <source>
        <dbReference type="SAM" id="MobiDB-lite"/>
    </source>
</evidence>
<dbReference type="PANTHER" id="PTHR11188:SF17">
    <property type="entry name" value="FI21816P1"/>
    <property type="match status" value="1"/>
</dbReference>
<feature type="region of interest" description="Disordered" evidence="1">
    <location>
        <begin position="379"/>
        <end position="399"/>
    </location>
</feature>
<dbReference type="Proteomes" id="UP000717996">
    <property type="component" value="Unassembled WGS sequence"/>
</dbReference>
<dbReference type="OrthoDB" id="2333384at2759"/>
<dbReference type="AlphaFoldDB" id="A0A9P6YEK1"/>
<name>A0A9P6YEK1_RHIOR</name>
<dbReference type="InterPro" id="IPR011022">
    <property type="entry name" value="Arrestin_C-like"/>
</dbReference>